<protein>
    <submittedName>
        <fullName evidence="2">Uncharacterized protein</fullName>
    </submittedName>
</protein>
<dbReference type="PANTHER" id="PTHR12320:SF1">
    <property type="entry name" value="PROTEIN PHOSPHATASE PTC7 HOMOLOG"/>
    <property type="match status" value="1"/>
</dbReference>
<feature type="compositionally biased region" description="Polar residues" evidence="1">
    <location>
        <begin position="112"/>
        <end position="133"/>
    </location>
</feature>
<dbReference type="Gene3D" id="3.60.40.10">
    <property type="entry name" value="PPM-type phosphatase domain"/>
    <property type="match status" value="1"/>
</dbReference>
<comment type="caution">
    <text evidence="2">The sequence shown here is derived from an EMBL/GenBank/DDBJ whole genome shotgun (WGS) entry which is preliminary data.</text>
</comment>
<dbReference type="SUPFAM" id="SSF81606">
    <property type="entry name" value="PP2C-like"/>
    <property type="match status" value="1"/>
</dbReference>
<evidence type="ECO:0000313" key="2">
    <source>
        <dbReference type="EMBL" id="KAI7737429.1"/>
    </source>
</evidence>
<dbReference type="GO" id="GO:0009507">
    <property type="term" value="C:chloroplast"/>
    <property type="evidence" value="ECO:0007669"/>
    <property type="project" value="TreeGrafter"/>
</dbReference>
<dbReference type="InterPro" id="IPR036457">
    <property type="entry name" value="PPM-type-like_dom_sf"/>
</dbReference>
<dbReference type="GO" id="GO:0004722">
    <property type="term" value="F:protein serine/threonine phosphatase activity"/>
    <property type="evidence" value="ECO:0007669"/>
    <property type="project" value="TreeGrafter"/>
</dbReference>
<dbReference type="Proteomes" id="UP001206925">
    <property type="component" value="Unassembled WGS sequence"/>
</dbReference>
<dbReference type="AlphaFoldDB" id="A0AAD5C9N0"/>
<dbReference type="EMBL" id="JAMZMK010009027">
    <property type="protein sequence ID" value="KAI7737429.1"/>
    <property type="molecule type" value="Genomic_DNA"/>
</dbReference>
<keyword evidence="3" id="KW-1185">Reference proteome</keyword>
<feature type="region of interest" description="Disordered" evidence="1">
    <location>
        <begin position="714"/>
        <end position="736"/>
    </location>
</feature>
<name>A0AAD5C9N0_AMBAR</name>
<dbReference type="InterPro" id="IPR039123">
    <property type="entry name" value="PPTC7"/>
</dbReference>
<feature type="region of interest" description="Disordered" evidence="1">
    <location>
        <begin position="225"/>
        <end position="303"/>
    </location>
</feature>
<proteinExistence type="predicted"/>
<sequence length="1212" mass="131085">RSRGRSSSVPLKVAAQSSLSDLVLIATQEHHDGSVVFRFGDASEVVENDDVIEDVESQTEQESSVVKVLDGDQDTQVTIKTGDSGYDSVEGRLVEVADGIRNADIGGDVAVSETNGIRDSSDNNAESSDTLSDVSEKEVLVSQPDANLSDFNNVVESTLDEAKFSVELEEESSDPAIYLIDNAPNIEKSADSEGTVLKGSDDNPVEPSISVELECTQVSKTEVVDDLDNVETEDASKRDTENVFSELESTQVLQSEVVDDLDNVEAEDASKSDTENASSELESTQVLQTEDRKSDTEDISPSAFPTTMAISDVELTDAANEDVEEDSKAMIVNEGTLIDELPLYNPLDVPLMDAVNEDADEESQDMNINEATIIDEISTDQLIVQPTLDAVSQLQAVDVKDQTTEDEDAEEELQDMNVNEATIIDEISSDQLVVEQPTLDEVSQPQSTPLDLQDILGQDRNNEIMQVDTETKDSSVSVNLEAIQVSDNEVMDATQPYTEDESRMVESKDTSEGHTQDLLSPATMHVSDVDGINERLQDVNIGEGAFTNEMPSSGPLGSEPPVEVSTTKDMDVKEVDMDERLQNMSVSEGNFIDEITTSDPLGVEPTSEVSTAKYLNVKDVDTDERLQDTNISEGTLINEMATSDPIGAEPASEVSTAKYMDVDTDERLQDMNSEGTLVDEMPTSDLLGAEPTFEVSVTEDMDVKDVDADERWQDTNTSEGTFGNDMPTSDPLGADRSLQVSTTKDMDVKDVDMDEMLKDNNIIEGTFIDEITTSDPLGAEPTLEVSTTEDVVHVDVKYVDTEEMLLDMNVDEGTFVDEMPTSDPVGTEPTLEVSTTEGLGVKDLAVKAELELMGNDNMDENSNADVMPAEPILEEEASQPRLVPVELKATMQDSDIKLQDGTVADEILQVIGEDADDSYIEDVEESSHKIESQPLQDEGVNHGMSEQCAETDAPESSVLLKQGAHEPLLEAERTEGVVGSSELAEASEVTALLLAAEAEVEREEIYLTDDILLSGAALLEHPFKALTGGDDAYFVADGKWLGVANGVSQWSLEGTGPGVYAQELMRTCEEIVLSTSNVPMTNPVELLCRGVKETNMSGSANVLIANFNGQEHLIELEVGDIVVSATDGLFDNLYEREITMIVSKSLQAGMKPQEIANILATRAQEVGKSSFVRSPFSDAAQAAGYTGYAGGKPDNVAVIVSLVEKRSNLLAV</sequence>
<feature type="compositionally biased region" description="Polar residues" evidence="1">
    <location>
        <begin position="275"/>
        <end position="288"/>
    </location>
</feature>
<reference evidence="2" key="1">
    <citation type="submission" date="2022-06" db="EMBL/GenBank/DDBJ databases">
        <title>Uncovering the hologenomic basis of an extraordinary plant invasion.</title>
        <authorList>
            <person name="Bieker V.C."/>
            <person name="Martin M.D."/>
            <person name="Gilbert T."/>
            <person name="Hodgins K."/>
            <person name="Battlay P."/>
            <person name="Petersen B."/>
            <person name="Wilson J."/>
        </authorList>
    </citation>
    <scope>NUCLEOTIDE SEQUENCE</scope>
    <source>
        <strain evidence="2">AA19_3_7</strain>
        <tissue evidence="2">Leaf</tissue>
    </source>
</reference>
<gene>
    <name evidence="2" type="ORF">M8C21_004880</name>
</gene>
<evidence type="ECO:0000256" key="1">
    <source>
        <dbReference type="SAM" id="MobiDB-lite"/>
    </source>
</evidence>
<feature type="compositionally biased region" description="Acidic residues" evidence="1">
    <location>
        <begin position="257"/>
        <end position="267"/>
    </location>
</feature>
<dbReference type="PANTHER" id="PTHR12320">
    <property type="entry name" value="PROTEIN PHOSPHATASE 2C"/>
    <property type="match status" value="1"/>
</dbReference>
<accession>A0AAD5C9N0</accession>
<organism evidence="2 3">
    <name type="scientific">Ambrosia artemisiifolia</name>
    <name type="common">Common ragweed</name>
    <dbReference type="NCBI Taxonomy" id="4212"/>
    <lineage>
        <taxon>Eukaryota</taxon>
        <taxon>Viridiplantae</taxon>
        <taxon>Streptophyta</taxon>
        <taxon>Embryophyta</taxon>
        <taxon>Tracheophyta</taxon>
        <taxon>Spermatophyta</taxon>
        <taxon>Magnoliopsida</taxon>
        <taxon>eudicotyledons</taxon>
        <taxon>Gunneridae</taxon>
        <taxon>Pentapetalae</taxon>
        <taxon>asterids</taxon>
        <taxon>campanulids</taxon>
        <taxon>Asterales</taxon>
        <taxon>Asteraceae</taxon>
        <taxon>Asteroideae</taxon>
        <taxon>Heliantheae alliance</taxon>
        <taxon>Heliantheae</taxon>
        <taxon>Ambrosia</taxon>
    </lineage>
</organism>
<feature type="non-terminal residue" evidence="2">
    <location>
        <position position="1"/>
    </location>
</feature>
<evidence type="ECO:0000313" key="3">
    <source>
        <dbReference type="Proteomes" id="UP001206925"/>
    </source>
</evidence>
<feature type="region of interest" description="Disordered" evidence="1">
    <location>
        <begin position="112"/>
        <end position="135"/>
    </location>
</feature>